<reference evidence="3 4" key="1">
    <citation type="submission" date="2016-11" db="EMBL/GenBank/DDBJ databases">
        <authorList>
            <person name="Jaros S."/>
            <person name="Januszkiewicz K."/>
            <person name="Wedrychowicz H."/>
        </authorList>
    </citation>
    <scope>NUCLEOTIDE SEQUENCE [LARGE SCALE GENOMIC DNA]</scope>
    <source>
        <strain evidence="3 4">DSM 43832</strain>
    </source>
</reference>
<dbReference type="Proteomes" id="UP000184363">
    <property type="component" value="Unassembled WGS sequence"/>
</dbReference>
<gene>
    <name evidence="3" type="ORF">SAMN05443637_12442</name>
</gene>
<keyword evidence="2" id="KW-0812">Transmembrane</keyword>
<dbReference type="AlphaFoldDB" id="A0A1M6ZLN0"/>
<protein>
    <submittedName>
        <fullName evidence="3">Uncharacterized protein</fullName>
    </submittedName>
</protein>
<feature type="transmembrane region" description="Helical" evidence="2">
    <location>
        <begin position="81"/>
        <end position="103"/>
    </location>
</feature>
<organism evidence="3 4">
    <name type="scientific">Pseudonocardia thermophila</name>
    <dbReference type="NCBI Taxonomy" id="1848"/>
    <lineage>
        <taxon>Bacteria</taxon>
        <taxon>Bacillati</taxon>
        <taxon>Actinomycetota</taxon>
        <taxon>Actinomycetes</taxon>
        <taxon>Pseudonocardiales</taxon>
        <taxon>Pseudonocardiaceae</taxon>
        <taxon>Pseudonocardia</taxon>
    </lineage>
</organism>
<feature type="compositionally biased region" description="Low complexity" evidence="1">
    <location>
        <begin position="55"/>
        <end position="66"/>
    </location>
</feature>
<name>A0A1M6ZLN0_PSETH</name>
<keyword evidence="2" id="KW-0472">Membrane</keyword>
<evidence type="ECO:0000313" key="3">
    <source>
        <dbReference type="EMBL" id="SHL31263.1"/>
    </source>
</evidence>
<evidence type="ECO:0000256" key="2">
    <source>
        <dbReference type="SAM" id="Phobius"/>
    </source>
</evidence>
<keyword evidence="4" id="KW-1185">Reference proteome</keyword>
<feature type="compositionally biased region" description="Low complexity" evidence="1">
    <location>
        <begin position="1"/>
        <end position="12"/>
    </location>
</feature>
<evidence type="ECO:0000313" key="4">
    <source>
        <dbReference type="Proteomes" id="UP000184363"/>
    </source>
</evidence>
<dbReference type="STRING" id="1848.SAMN05443637_12442"/>
<dbReference type="SUPFAM" id="SSF81995">
    <property type="entry name" value="beta-sandwich domain of Sec23/24"/>
    <property type="match status" value="1"/>
</dbReference>
<dbReference type="RefSeq" id="WP_073459896.1">
    <property type="nucleotide sequence ID" value="NZ_FRAP01000024.1"/>
</dbReference>
<accession>A0A1M6ZLN0</accession>
<feature type="region of interest" description="Disordered" evidence="1">
    <location>
        <begin position="1"/>
        <end position="76"/>
    </location>
</feature>
<proteinExistence type="predicted"/>
<dbReference type="EMBL" id="FRAP01000024">
    <property type="protein sequence ID" value="SHL31263.1"/>
    <property type="molecule type" value="Genomic_DNA"/>
</dbReference>
<feature type="compositionally biased region" description="Low complexity" evidence="1">
    <location>
        <begin position="25"/>
        <end position="47"/>
    </location>
</feature>
<sequence>MSQQPQGPGWWQAPDGRWYPPQPPAGQGYPGQQPYPQQPYPQQQPYGAPYPPQQQGPQQYGSQQQYGPPPGPPQQKSGRGCLIAAIVVAAVVLAGIGFAVWGFSRFLGAADDVAGGIGAADCPPAEEVSGIVTSKVSLAAGVSLGVLSSCSYLADDRTGGIDVQITIAVAVAADEQIRSFESDAATQGATVTPIPVGERGQAYGGQQRSAAIAVDGERLIEVEVFGAGGPIGSKQQAAVALLERMIGS</sequence>
<evidence type="ECO:0000256" key="1">
    <source>
        <dbReference type="SAM" id="MobiDB-lite"/>
    </source>
</evidence>
<keyword evidence="2" id="KW-1133">Transmembrane helix</keyword>